<evidence type="ECO:0000259" key="9">
    <source>
        <dbReference type="PROSITE" id="PS50011"/>
    </source>
</evidence>
<keyword evidence="4" id="KW-0418">Kinase</keyword>
<dbReference type="SUPFAM" id="SSF56112">
    <property type="entry name" value="Protein kinase-like (PK-like)"/>
    <property type="match status" value="1"/>
</dbReference>
<keyword evidence="1" id="KW-0723">Serine/threonine-protein kinase</keyword>
<feature type="domain" description="Protein kinase" evidence="9">
    <location>
        <begin position="1"/>
        <end position="82"/>
    </location>
</feature>
<feature type="non-terminal residue" evidence="10">
    <location>
        <position position="82"/>
    </location>
</feature>
<keyword evidence="5 8" id="KW-0067">ATP-binding</keyword>
<evidence type="ECO:0000256" key="5">
    <source>
        <dbReference type="ARBA" id="ARBA00022840"/>
    </source>
</evidence>
<proteinExistence type="predicted"/>
<dbReference type="Gene3D" id="1.10.510.10">
    <property type="entry name" value="Transferase(Phosphotransferase) domain 1"/>
    <property type="match status" value="1"/>
</dbReference>
<organism evidence="10 11">
    <name type="scientific">Ancylostoma duodenale</name>
    <dbReference type="NCBI Taxonomy" id="51022"/>
    <lineage>
        <taxon>Eukaryota</taxon>
        <taxon>Metazoa</taxon>
        <taxon>Ecdysozoa</taxon>
        <taxon>Nematoda</taxon>
        <taxon>Chromadorea</taxon>
        <taxon>Rhabditida</taxon>
        <taxon>Rhabditina</taxon>
        <taxon>Rhabditomorpha</taxon>
        <taxon>Strongyloidea</taxon>
        <taxon>Ancylostomatidae</taxon>
        <taxon>Ancylostomatinae</taxon>
        <taxon>Ancylostoma</taxon>
    </lineage>
</organism>
<dbReference type="PROSITE" id="PS50011">
    <property type="entry name" value="PROTEIN_KINASE_DOM"/>
    <property type="match status" value="1"/>
</dbReference>
<evidence type="ECO:0000256" key="8">
    <source>
        <dbReference type="PIRSR" id="PIRSR630616-2"/>
    </source>
</evidence>
<dbReference type="InterPro" id="IPR030616">
    <property type="entry name" value="Aur-like"/>
</dbReference>
<evidence type="ECO:0000256" key="2">
    <source>
        <dbReference type="ARBA" id="ARBA00022679"/>
    </source>
</evidence>
<evidence type="ECO:0000256" key="3">
    <source>
        <dbReference type="ARBA" id="ARBA00022741"/>
    </source>
</evidence>
<keyword evidence="3 8" id="KW-0547">Nucleotide-binding</keyword>
<dbReference type="Pfam" id="PF00069">
    <property type="entry name" value="Pkinase"/>
    <property type="match status" value="1"/>
</dbReference>
<comment type="catalytic activity">
    <reaction evidence="7">
        <text>L-seryl-[protein] + ATP = O-phospho-L-seryl-[protein] + ADP + H(+)</text>
        <dbReference type="Rhea" id="RHEA:17989"/>
        <dbReference type="Rhea" id="RHEA-COMP:9863"/>
        <dbReference type="Rhea" id="RHEA-COMP:11604"/>
        <dbReference type="ChEBI" id="CHEBI:15378"/>
        <dbReference type="ChEBI" id="CHEBI:29999"/>
        <dbReference type="ChEBI" id="CHEBI:30616"/>
        <dbReference type="ChEBI" id="CHEBI:83421"/>
        <dbReference type="ChEBI" id="CHEBI:456216"/>
        <dbReference type="EC" id="2.7.11.1"/>
    </reaction>
</comment>
<keyword evidence="2" id="KW-0808">Transferase</keyword>
<evidence type="ECO:0000256" key="7">
    <source>
        <dbReference type="ARBA" id="ARBA00048679"/>
    </source>
</evidence>
<dbReference type="Proteomes" id="UP000054047">
    <property type="component" value="Unassembled WGS sequence"/>
</dbReference>
<gene>
    <name evidence="10" type="ORF">ANCDUO_24760</name>
</gene>
<evidence type="ECO:0000256" key="4">
    <source>
        <dbReference type="ARBA" id="ARBA00022777"/>
    </source>
</evidence>
<evidence type="ECO:0000313" key="11">
    <source>
        <dbReference type="Proteomes" id="UP000054047"/>
    </source>
</evidence>
<accession>A0A0C2BMZ2</accession>
<evidence type="ECO:0000256" key="6">
    <source>
        <dbReference type="ARBA" id="ARBA00047899"/>
    </source>
</evidence>
<keyword evidence="11" id="KW-1185">Reference proteome</keyword>
<evidence type="ECO:0000313" key="10">
    <source>
        <dbReference type="EMBL" id="KIH45203.1"/>
    </source>
</evidence>
<dbReference type="InterPro" id="IPR000719">
    <property type="entry name" value="Prot_kinase_dom"/>
</dbReference>
<sequence length="82" mass="9058">MEKIETRLADFGYAIIATVGRGQPCGTLEYMAPEVINESTFNHTIDNWAVGVLLFEMLVGQSPFHYSSTGNIVKAIISCKFD</sequence>
<dbReference type="InterPro" id="IPR011009">
    <property type="entry name" value="Kinase-like_dom_sf"/>
</dbReference>
<dbReference type="AlphaFoldDB" id="A0A0C2BMZ2"/>
<evidence type="ECO:0000256" key="1">
    <source>
        <dbReference type="ARBA" id="ARBA00022527"/>
    </source>
</evidence>
<dbReference type="OrthoDB" id="10252171at2759"/>
<name>A0A0C2BMZ2_9BILA</name>
<comment type="catalytic activity">
    <reaction evidence="6">
        <text>L-threonyl-[protein] + ATP = O-phospho-L-threonyl-[protein] + ADP + H(+)</text>
        <dbReference type="Rhea" id="RHEA:46608"/>
        <dbReference type="Rhea" id="RHEA-COMP:11060"/>
        <dbReference type="Rhea" id="RHEA-COMP:11605"/>
        <dbReference type="ChEBI" id="CHEBI:15378"/>
        <dbReference type="ChEBI" id="CHEBI:30013"/>
        <dbReference type="ChEBI" id="CHEBI:30616"/>
        <dbReference type="ChEBI" id="CHEBI:61977"/>
        <dbReference type="ChEBI" id="CHEBI:456216"/>
        <dbReference type="EC" id="2.7.11.1"/>
    </reaction>
</comment>
<protein>
    <recommendedName>
        <fullName evidence="9">Protein kinase domain-containing protein</fullName>
    </recommendedName>
</protein>
<dbReference type="GO" id="GO:0005524">
    <property type="term" value="F:ATP binding"/>
    <property type="evidence" value="ECO:0007669"/>
    <property type="project" value="UniProtKB-KW"/>
</dbReference>
<dbReference type="EMBL" id="KN773465">
    <property type="protein sequence ID" value="KIH45203.1"/>
    <property type="molecule type" value="Genomic_DNA"/>
</dbReference>
<feature type="binding site" evidence="8">
    <location>
        <position position="10"/>
    </location>
    <ligand>
        <name>ATP</name>
        <dbReference type="ChEBI" id="CHEBI:30616"/>
    </ligand>
</feature>
<dbReference type="PANTHER" id="PTHR24350">
    <property type="entry name" value="SERINE/THREONINE-PROTEIN KINASE IAL-RELATED"/>
    <property type="match status" value="1"/>
</dbReference>
<dbReference type="GO" id="GO:0004674">
    <property type="term" value="F:protein serine/threonine kinase activity"/>
    <property type="evidence" value="ECO:0007669"/>
    <property type="project" value="UniProtKB-KW"/>
</dbReference>
<reference evidence="10 11" key="1">
    <citation type="submission" date="2013-12" db="EMBL/GenBank/DDBJ databases">
        <title>Draft genome of the parsitic nematode Ancylostoma duodenale.</title>
        <authorList>
            <person name="Mitreva M."/>
        </authorList>
    </citation>
    <scope>NUCLEOTIDE SEQUENCE [LARGE SCALE GENOMIC DNA]</scope>
    <source>
        <strain evidence="10 11">Zhejiang</strain>
    </source>
</reference>